<gene>
    <name evidence="5" type="ORF">EBF16_26660</name>
</gene>
<reference evidence="5 6" key="1">
    <citation type="submission" date="2018-10" db="EMBL/GenBank/DDBJ databases">
        <title>Characterization and genome analysis of a novel bacterium Sphingobium yanoikuyae SJTF8 capable of degrading PAHs.</title>
        <authorList>
            <person name="Yin C."/>
            <person name="Xiong W."/>
            <person name="Liang R."/>
        </authorList>
    </citation>
    <scope>NUCLEOTIDE SEQUENCE [LARGE SCALE GENOMIC DNA]</scope>
    <source>
        <strain evidence="5 6">SJTF8</strain>
    </source>
</reference>
<dbReference type="AlphaFoldDB" id="A0A3G2UZL5"/>
<dbReference type="InterPro" id="IPR015927">
    <property type="entry name" value="Peptidase_S24_S26A/B/C"/>
</dbReference>
<protein>
    <submittedName>
        <fullName evidence="5">XRE family transcriptional regulator</fullName>
    </submittedName>
</protein>
<accession>A0A3G2UZL5</accession>
<dbReference type="InterPro" id="IPR010982">
    <property type="entry name" value="Lambda_DNA-bd_dom_sf"/>
</dbReference>
<dbReference type="Gene3D" id="1.10.260.40">
    <property type="entry name" value="lambda repressor-like DNA-binding domains"/>
    <property type="match status" value="1"/>
</dbReference>
<dbReference type="CDD" id="cd06529">
    <property type="entry name" value="S24_LexA-like"/>
    <property type="match status" value="1"/>
</dbReference>
<dbReference type="SMART" id="SM00530">
    <property type="entry name" value="HTH_XRE"/>
    <property type="match status" value="1"/>
</dbReference>
<dbReference type="EMBL" id="CP033230">
    <property type="protein sequence ID" value="AYO80134.1"/>
    <property type="molecule type" value="Genomic_DNA"/>
</dbReference>
<keyword evidence="3" id="KW-0804">Transcription</keyword>
<proteinExistence type="predicted"/>
<evidence type="ECO:0000313" key="6">
    <source>
        <dbReference type="Proteomes" id="UP000280708"/>
    </source>
</evidence>
<evidence type="ECO:0000256" key="3">
    <source>
        <dbReference type="ARBA" id="ARBA00023163"/>
    </source>
</evidence>
<organism evidence="5 6">
    <name type="scientific">Sphingobium yanoikuyae</name>
    <name type="common">Sphingomonas yanoikuyae</name>
    <dbReference type="NCBI Taxonomy" id="13690"/>
    <lineage>
        <taxon>Bacteria</taxon>
        <taxon>Pseudomonadati</taxon>
        <taxon>Pseudomonadota</taxon>
        <taxon>Alphaproteobacteria</taxon>
        <taxon>Sphingomonadales</taxon>
        <taxon>Sphingomonadaceae</taxon>
        <taxon>Sphingobium</taxon>
    </lineage>
</organism>
<evidence type="ECO:0000256" key="1">
    <source>
        <dbReference type="ARBA" id="ARBA00023015"/>
    </source>
</evidence>
<keyword evidence="2" id="KW-0238">DNA-binding</keyword>
<sequence>MCPNCPLSPPALSGHNGAMFTNNISQIRKAKGLSQTDLAEAIGTTLNNMGKLERGDRRLHQDWIEKIANALSVEPHVLITPHHGSANNVGAIKQDRAELEHGSRDDPEELEIQQWDIAYGMGAGGYVDIPVTGETYRFSESWIRQFTRAPASKLFFATGTGDSMSPTILDSDIVLIDTSEHEVRMADRIWAAAYGQAGIIKRLRPMPNGSVKILSDNQNVAPETAYDGELHVVGRVVAIVRKM</sequence>
<dbReference type="Pfam" id="PF00717">
    <property type="entry name" value="Peptidase_S24"/>
    <property type="match status" value="1"/>
</dbReference>
<dbReference type="Pfam" id="PF01381">
    <property type="entry name" value="HTH_3"/>
    <property type="match status" value="1"/>
</dbReference>
<evidence type="ECO:0000313" key="5">
    <source>
        <dbReference type="EMBL" id="AYO80134.1"/>
    </source>
</evidence>
<dbReference type="Gene3D" id="2.10.109.10">
    <property type="entry name" value="Umud Fragment, subunit A"/>
    <property type="match status" value="1"/>
</dbReference>
<dbReference type="InterPro" id="IPR001387">
    <property type="entry name" value="Cro/C1-type_HTH"/>
</dbReference>
<dbReference type="InterPro" id="IPR039418">
    <property type="entry name" value="LexA-like"/>
</dbReference>
<dbReference type="PANTHER" id="PTHR40661:SF3">
    <property type="entry name" value="FELS-1 PROPHAGE TRANSCRIPTIONAL REGULATOR"/>
    <property type="match status" value="1"/>
</dbReference>
<dbReference type="SUPFAM" id="SSF47413">
    <property type="entry name" value="lambda repressor-like DNA-binding domains"/>
    <property type="match status" value="1"/>
</dbReference>
<dbReference type="CDD" id="cd00093">
    <property type="entry name" value="HTH_XRE"/>
    <property type="match status" value="1"/>
</dbReference>
<dbReference type="SUPFAM" id="SSF51306">
    <property type="entry name" value="LexA/Signal peptidase"/>
    <property type="match status" value="1"/>
</dbReference>
<keyword evidence="1" id="KW-0805">Transcription regulation</keyword>
<evidence type="ECO:0000256" key="2">
    <source>
        <dbReference type="ARBA" id="ARBA00023125"/>
    </source>
</evidence>
<name>A0A3G2UZL5_SPHYA</name>
<dbReference type="PROSITE" id="PS50943">
    <property type="entry name" value="HTH_CROC1"/>
    <property type="match status" value="1"/>
</dbReference>
<dbReference type="GO" id="GO:0003677">
    <property type="term" value="F:DNA binding"/>
    <property type="evidence" value="ECO:0007669"/>
    <property type="project" value="UniProtKB-KW"/>
</dbReference>
<evidence type="ECO:0000259" key="4">
    <source>
        <dbReference type="PROSITE" id="PS50943"/>
    </source>
</evidence>
<dbReference type="PANTHER" id="PTHR40661">
    <property type="match status" value="1"/>
</dbReference>
<dbReference type="Proteomes" id="UP000280708">
    <property type="component" value="Chromosome"/>
</dbReference>
<feature type="domain" description="HTH cro/C1-type" evidence="4">
    <location>
        <begin position="24"/>
        <end position="78"/>
    </location>
</feature>
<dbReference type="InterPro" id="IPR036286">
    <property type="entry name" value="LexA/Signal_pep-like_sf"/>
</dbReference>